<comment type="caution">
    <text evidence="1">The sequence shown here is derived from an EMBL/GenBank/DDBJ whole genome shotgun (WGS) entry which is preliminary data.</text>
</comment>
<organism evidence="1 2">
    <name type="scientific">Portunus trituberculatus</name>
    <name type="common">Swimming crab</name>
    <name type="synonym">Neptunus trituberculatus</name>
    <dbReference type="NCBI Taxonomy" id="210409"/>
    <lineage>
        <taxon>Eukaryota</taxon>
        <taxon>Metazoa</taxon>
        <taxon>Ecdysozoa</taxon>
        <taxon>Arthropoda</taxon>
        <taxon>Crustacea</taxon>
        <taxon>Multicrustacea</taxon>
        <taxon>Malacostraca</taxon>
        <taxon>Eumalacostraca</taxon>
        <taxon>Eucarida</taxon>
        <taxon>Decapoda</taxon>
        <taxon>Pleocyemata</taxon>
        <taxon>Brachyura</taxon>
        <taxon>Eubrachyura</taxon>
        <taxon>Portunoidea</taxon>
        <taxon>Portunidae</taxon>
        <taxon>Portuninae</taxon>
        <taxon>Portunus</taxon>
    </lineage>
</organism>
<sequence length="72" mass="7677">MQATKGNMGATKSEGKQVVGRGWHPHFIVVTKQGSSSSRPNTLSPQPFLRLFSPHTALRSLAVVGREAGGMC</sequence>
<evidence type="ECO:0000313" key="1">
    <source>
        <dbReference type="EMBL" id="MPC45281.1"/>
    </source>
</evidence>
<accession>A0A5B7FDJ7</accession>
<protein>
    <submittedName>
        <fullName evidence="1">Uncharacterized protein</fullName>
    </submittedName>
</protein>
<proteinExistence type="predicted"/>
<dbReference type="EMBL" id="VSRR010006657">
    <property type="protein sequence ID" value="MPC45281.1"/>
    <property type="molecule type" value="Genomic_DNA"/>
</dbReference>
<dbReference type="Proteomes" id="UP000324222">
    <property type="component" value="Unassembled WGS sequence"/>
</dbReference>
<keyword evidence="2" id="KW-1185">Reference proteome</keyword>
<name>A0A5B7FDJ7_PORTR</name>
<reference evidence="1 2" key="1">
    <citation type="submission" date="2019-05" db="EMBL/GenBank/DDBJ databases">
        <title>Another draft genome of Portunus trituberculatus and its Hox gene families provides insights of decapod evolution.</title>
        <authorList>
            <person name="Jeong J.-H."/>
            <person name="Song I."/>
            <person name="Kim S."/>
            <person name="Choi T."/>
            <person name="Kim D."/>
            <person name="Ryu S."/>
            <person name="Kim W."/>
        </authorList>
    </citation>
    <scope>NUCLEOTIDE SEQUENCE [LARGE SCALE GENOMIC DNA]</scope>
    <source>
        <tissue evidence="1">Muscle</tissue>
    </source>
</reference>
<evidence type="ECO:0000313" key="2">
    <source>
        <dbReference type="Proteomes" id="UP000324222"/>
    </source>
</evidence>
<dbReference type="AlphaFoldDB" id="A0A5B7FDJ7"/>
<gene>
    <name evidence="1" type="ORF">E2C01_038976</name>
</gene>